<comment type="caution">
    <text evidence="1">The sequence shown here is derived from an EMBL/GenBank/DDBJ whole genome shotgun (WGS) entry which is preliminary data.</text>
</comment>
<sequence>MLMALRRPEGLRFTKKSPGAYDHKRENDAVHLGLISLITDTSFCRKGSRTLTLSGGADESSLGRSRNVLWSTGGEESHPFREFFISNQNNPLLIVDGE</sequence>
<dbReference type="EMBL" id="JABDTM020022941">
    <property type="protein sequence ID" value="KAH0815559.1"/>
    <property type="molecule type" value="Genomic_DNA"/>
</dbReference>
<proteinExistence type="predicted"/>
<accession>A0A8J6LBA2</accession>
<organism evidence="1 2">
    <name type="scientific">Tenebrio molitor</name>
    <name type="common">Yellow mealworm beetle</name>
    <dbReference type="NCBI Taxonomy" id="7067"/>
    <lineage>
        <taxon>Eukaryota</taxon>
        <taxon>Metazoa</taxon>
        <taxon>Ecdysozoa</taxon>
        <taxon>Arthropoda</taxon>
        <taxon>Hexapoda</taxon>
        <taxon>Insecta</taxon>
        <taxon>Pterygota</taxon>
        <taxon>Neoptera</taxon>
        <taxon>Endopterygota</taxon>
        <taxon>Coleoptera</taxon>
        <taxon>Polyphaga</taxon>
        <taxon>Cucujiformia</taxon>
        <taxon>Tenebrionidae</taxon>
        <taxon>Tenebrio</taxon>
    </lineage>
</organism>
<name>A0A8J6LBA2_TENMO</name>
<evidence type="ECO:0000313" key="1">
    <source>
        <dbReference type="EMBL" id="KAH0815559.1"/>
    </source>
</evidence>
<evidence type="ECO:0000313" key="2">
    <source>
        <dbReference type="Proteomes" id="UP000719412"/>
    </source>
</evidence>
<dbReference type="AlphaFoldDB" id="A0A8J6LBA2"/>
<reference evidence="1" key="1">
    <citation type="journal article" date="2020" name="J Insects Food Feed">
        <title>The yellow mealworm (Tenebrio molitor) genome: a resource for the emerging insects as food and feed industry.</title>
        <authorList>
            <person name="Eriksson T."/>
            <person name="Andere A."/>
            <person name="Kelstrup H."/>
            <person name="Emery V."/>
            <person name="Picard C."/>
        </authorList>
    </citation>
    <scope>NUCLEOTIDE SEQUENCE</scope>
    <source>
        <strain evidence="1">Stoneville</strain>
        <tissue evidence="1">Whole head</tissue>
    </source>
</reference>
<gene>
    <name evidence="1" type="ORF">GEV33_007232</name>
</gene>
<keyword evidence="2" id="KW-1185">Reference proteome</keyword>
<reference evidence="1" key="2">
    <citation type="submission" date="2021-08" db="EMBL/GenBank/DDBJ databases">
        <authorList>
            <person name="Eriksson T."/>
        </authorList>
    </citation>
    <scope>NUCLEOTIDE SEQUENCE</scope>
    <source>
        <strain evidence="1">Stoneville</strain>
        <tissue evidence="1">Whole head</tissue>
    </source>
</reference>
<dbReference type="Proteomes" id="UP000719412">
    <property type="component" value="Unassembled WGS sequence"/>
</dbReference>
<protein>
    <submittedName>
        <fullName evidence="1">Uncharacterized protein</fullName>
    </submittedName>
</protein>